<name>A0ABW1NEH0_9ACTN</name>
<reference evidence="3" key="1">
    <citation type="journal article" date="2019" name="Int. J. Syst. Evol. Microbiol.">
        <title>The Global Catalogue of Microorganisms (GCM) 10K type strain sequencing project: providing services to taxonomists for standard genome sequencing and annotation.</title>
        <authorList>
            <consortium name="The Broad Institute Genomics Platform"/>
            <consortium name="The Broad Institute Genome Sequencing Center for Infectious Disease"/>
            <person name="Wu L."/>
            <person name="Ma J."/>
        </authorList>
    </citation>
    <scope>NUCLEOTIDE SEQUENCE [LARGE SCALE GENOMIC DNA]</scope>
    <source>
        <strain evidence="3">JCM 30346</strain>
    </source>
</reference>
<gene>
    <name evidence="2" type="ORF">ACFP1K_07790</name>
</gene>
<feature type="region of interest" description="Disordered" evidence="1">
    <location>
        <begin position="183"/>
        <end position="203"/>
    </location>
</feature>
<evidence type="ECO:0000313" key="3">
    <source>
        <dbReference type="Proteomes" id="UP001596137"/>
    </source>
</evidence>
<evidence type="ECO:0000313" key="2">
    <source>
        <dbReference type="EMBL" id="MFC6081059.1"/>
    </source>
</evidence>
<proteinExistence type="predicted"/>
<protein>
    <submittedName>
        <fullName evidence="2">Uncharacterized protein</fullName>
    </submittedName>
</protein>
<dbReference type="EMBL" id="JBHSRF010000007">
    <property type="protein sequence ID" value="MFC6081059.1"/>
    <property type="molecule type" value="Genomic_DNA"/>
</dbReference>
<organism evidence="2 3">
    <name type="scientific">Sphaerisporangium aureirubrum</name>
    <dbReference type="NCBI Taxonomy" id="1544736"/>
    <lineage>
        <taxon>Bacteria</taxon>
        <taxon>Bacillati</taxon>
        <taxon>Actinomycetota</taxon>
        <taxon>Actinomycetes</taxon>
        <taxon>Streptosporangiales</taxon>
        <taxon>Streptosporangiaceae</taxon>
        <taxon>Sphaerisporangium</taxon>
    </lineage>
</organism>
<keyword evidence="3" id="KW-1185">Reference proteome</keyword>
<sequence>MTFTNEESQSVFDLLGYVLGEPNLAGPIPSAVARDAAVLLGGKAYNKMSAGIPEDRIRGLWPGLERALGDPDVTRCRICGCTENAACEGSCSWVPDPLVKGDLCSACVDRAWELVGAMGGLIRPEHHPVLQALYNLYAAWRERLHADHPQAMDQVARATETVLGTLPGDLLASLQEGWEHAEAVATTDEPTEERGTQPPCWCSEHGQCPTHAAAVTP</sequence>
<evidence type="ECO:0000256" key="1">
    <source>
        <dbReference type="SAM" id="MobiDB-lite"/>
    </source>
</evidence>
<comment type="caution">
    <text evidence="2">The sequence shown here is derived from an EMBL/GenBank/DDBJ whole genome shotgun (WGS) entry which is preliminary data.</text>
</comment>
<dbReference type="RefSeq" id="WP_380748485.1">
    <property type="nucleotide sequence ID" value="NZ_JBHSRF010000007.1"/>
</dbReference>
<dbReference type="Proteomes" id="UP001596137">
    <property type="component" value="Unassembled WGS sequence"/>
</dbReference>
<accession>A0ABW1NEH0</accession>